<dbReference type="PROSITE" id="PS00677">
    <property type="entry name" value="DAO"/>
    <property type="match status" value="1"/>
</dbReference>
<reference evidence="7 8" key="1">
    <citation type="submission" date="2019-06" db="EMBL/GenBank/DDBJ databases">
        <title>Draft genome sequence of the filamentous fungus Phialemoniopsis curvata isolated from diesel fuel.</title>
        <authorList>
            <person name="Varaljay V.A."/>
            <person name="Lyon W.J."/>
            <person name="Crouch A.L."/>
            <person name="Drake C.E."/>
            <person name="Hollomon J.M."/>
            <person name="Nadeau L.J."/>
            <person name="Nunn H.S."/>
            <person name="Stevenson B.S."/>
            <person name="Bojanowski C.L."/>
            <person name="Crookes-Goodson W.J."/>
        </authorList>
    </citation>
    <scope>NUCLEOTIDE SEQUENCE [LARGE SCALE GENOMIC DNA]</scope>
    <source>
        <strain evidence="7 8">D216</strain>
    </source>
</reference>
<dbReference type="OrthoDB" id="2015447at2759"/>
<dbReference type="Pfam" id="PF01266">
    <property type="entry name" value="DAO"/>
    <property type="match status" value="1"/>
</dbReference>
<gene>
    <name evidence="7" type="ORF">E0L32_003185</name>
</gene>
<keyword evidence="5" id="KW-0560">Oxidoreductase</keyword>
<dbReference type="Proteomes" id="UP000319257">
    <property type="component" value="Unassembled WGS sequence"/>
</dbReference>
<dbReference type="InterPro" id="IPR006076">
    <property type="entry name" value="FAD-dep_OxRdtase"/>
</dbReference>
<evidence type="ECO:0000256" key="5">
    <source>
        <dbReference type="ARBA" id="ARBA00023002"/>
    </source>
</evidence>
<evidence type="ECO:0000313" key="7">
    <source>
        <dbReference type="EMBL" id="TPX17542.1"/>
    </source>
</evidence>
<protein>
    <recommendedName>
        <fullName evidence="6">FAD dependent oxidoreductase domain-containing protein</fullName>
    </recommendedName>
</protein>
<evidence type="ECO:0000259" key="6">
    <source>
        <dbReference type="Pfam" id="PF01266"/>
    </source>
</evidence>
<sequence length="374" mass="39854">MAAPSSSSPRPTIVIIGAGVIGLTCALSIQDALPEKSYDVLIVAQEWPGQYDSSADYASAWAGAHVRPIPASTPQLVREAAWLRRTAEVFCYQAAREPWTGVIATPAVELLASPDAAYRAQTAASFAAETGLTGYRALKSSELPVGTTLGFGYDTYCVNAPVYCTALLRRFLLRGGRTLKRSLRSVDEAFALPENHGIVKLVVNASGVGFGDPKSFPTRGQIVLTNLTVLDPKTTTRQNTDGTWSFVIPRALEGGTIIGGTKEPHDWCAEPRLATRQTLLSKALTELGTEALGLPKTTTSLGAEVVIKDVVGRRPTREGGMRIEVEKPDNSRGRRGPVVHAYGAGGRGFEISWGVAEEVAGLVISQVTPVKARL</sequence>
<evidence type="ECO:0000256" key="4">
    <source>
        <dbReference type="ARBA" id="ARBA00022827"/>
    </source>
</evidence>
<dbReference type="STRING" id="1093900.A0A507B5L3"/>
<dbReference type="PANTHER" id="PTHR11530:SF26">
    <property type="entry name" value="FAD DEPENDENT OXIDOREDUCTASE SUPERFAMILY (AFU_ORTHOLOGUE AFUA_5G13940)"/>
    <property type="match status" value="1"/>
</dbReference>
<comment type="cofactor">
    <cofactor evidence="1">
        <name>FAD</name>
        <dbReference type="ChEBI" id="CHEBI:57692"/>
    </cofactor>
</comment>
<dbReference type="EMBL" id="SKBQ01000013">
    <property type="protein sequence ID" value="TPX17542.1"/>
    <property type="molecule type" value="Genomic_DNA"/>
</dbReference>
<comment type="caution">
    <text evidence="7">The sequence shown here is derived from an EMBL/GenBank/DDBJ whole genome shotgun (WGS) entry which is preliminary data.</text>
</comment>
<dbReference type="GO" id="GO:0019478">
    <property type="term" value="P:D-amino acid catabolic process"/>
    <property type="evidence" value="ECO:0007669"/>
    <property type="project" value="TreeGrafter"/>
</dbReference>
<dbReference type="RefSeq" id="XP_030999253.1">
    <property type="nucleotide sequence ID" value="XM_031137457.1"/>
</dbReference>
<accession>A0A507B5L3</accession>
<dbReference type="Gene3D" id="3.30.9.10">
    <property type="entry name" value="D-Amino Acid Oxidase, subunit A, domain 2"/>
    <property type="match status" value="1"/>
</dbReference>
<dbReference type="SUPFAM" id="SSF54373">
    <property type="entry name" value="FAD-linked reductases, C-terminal domain"/>
    <property type="match status" value="1"/>
</dbReference>
<dbReference type="AlphaFoldDB" id="A0A507B5L3"/>
<dbReference type="Gene3D" id="3.40.50.720">
    <property type="entry name" value="NAD(P)-binding Rossmann-like Domain"/>
    <property type="match status" value="1"/>
</dbReference>
<evidence type="ECO:0000256" key="2">
    <source>
        <dbReference type="ARBA" id="ARBA00006730"/>
    </source>
</evidence>
<organism evidence="7 8">
    <name type="scientific">Thyridium curvatum</name>
    <dbReference type="NCBI Taxonomy" id="1093900"/>
    <lineage>
        <taxon>Eukaryota</taxon>
        <taxon>Fungi</taxon>
        <taxon>Dikarya</taxon>
        <taxon>Ascomycota</taxon>
        <taxon>Pezizomycotina</taxon>
        <taxon>Sordariomycetes</taxon>
        <taxon>Sordariomycetidae</taxon>
        <taxon>Thyridiales</taxon>
        <taxon>Thyridiaceae</taxon>
        <taxon>Thyridium</taxon>
    </lineage>
</organism>
<proteinExistence type="inferred from homology"/>
<name>A0A507B5L3_9PEZI</name>
<dbReference type="PANTHER" id="PTHR11530">
    <property type="entry name" value="D-AMINO ACID OXIDASE"/>
    <property type="match status" value="1"/>
</dbReference>
<evidence type="ECO:0000256" key="3">
    <source>
        <dbReference type="ARBA" id="ARBA00022630"/>
    </source>
</evidence>
<dbReference type="InterPro" id="IPR023209">
    <property type="entry name" value="DAO"/>
</dbReference>
<dbReference type="SUPFAM" id="SSF51971">
    <property type="entry name" value="Nucleotide-binding domain"/>
    <property type="match status" value="1"/>
</dbReference>
<dbReference type="GO" id="GO:0071949">
    <property type="term" value="F:FAD binding"/>
    <property type="evidence" value="ECO:0007669"/>
    <property type="project" value="InterPro"/>
</dbReference>
<keyword evidence="4" id="KW-0274">FAD</keyword>
<dbReference type="GO" id="GO:0005737">
    <property type="term" value="C:cytoplasm"/>
    <property type="evidence" value="ECO:0007669"/>
    <property type="project" value="TreeGrafter"/>
</dbReference>
<dbReference type="GO" id="GO:0003884">
    <property type="term" value="F:D-amino-acid oxidase activity"/>
    <property type="evidence" value="ECO:0007669"/>
    <property type="project" value="InterPro"/>
</dbReference>
<comment type="similarity">
    <text evidence="2">Belongs to the DAMOX/DASOX family.</text>
</comment>
<evidence type="ECO:0000256" key="1">
    <source>
        <dbReference type="ARBA" id="ARBA00001974"/>
    </source>
</evidence>
<dbReference type="GeneID" id="41970632"/>
<feature type="domain" description="FAD dependent oxidoreductase" evidence="6">
    <location>
        <begin position="13"/>
        <end position="361"/>
    </location>
</feature>
<dbReference type="InParanoid" id="A0A507B5L3"/>
<keyword evidence="3" id="KW-0285">Flavoprotein</keyword>
<dbReference type="PIRSF" id="PIRSF000189">
    <property type="entry name" value="D-aa_oxidase"/>
    <property type="match status" value="1"/>
</dbReference>
<dbReference type="InterPro" id="IPR006181">
    <property type="entry name" value="D-amino_acid_oxidase_CS"/>
</dbReference>
<keyword evidence="8" id="KW-1185">Reference proteome</keyword>
<evidence type="ECO:0000313" key="8">
    <source>
        <dbReference type="Proteomes" id="UP000319257"/>
    </source>
</evidence>